<evidence type="ECO:0000313" key="9">
    <source>
        <dbReference type="Proteomes" id="UP000323521"/>
    </source>
</evidence>
<evidence type="ECO:0000256" key="3">
    <source>
        <dbReference type="ARBA" id="ARBA00023136"/>
    </source>
</evidence>
<dbReference type="PROSITE" id="PS51257">
    <property type="entry name" value="PROKAR_LIPOPROTEIN"/>
    <property type="match status" value="1"/>
</dbReference>
<dbReference type="PIRSF" id="PIRSF002854">
    <property type="entry name" value="MetQ"/>
    <property type="match status" value="1"/>
</dbReference>
<dbReference type="AlphaFoldDB" id="A0A3G1L041"/>
<reference evidence="8 9" key="1">
    <citation type="submission" date="2016-10" db="EMBL/GenBank/DDBJ databases">
        <title>Complete Genome Sequence of Peptococcaceae strain DCMF.</title>
        <authorList>
            <person name="Edwards R.J."/>
            <person name="Holland S.I."/>
            <person name="Deshpande N.P."/>
            <person name="Wong Y.K."/>
            <person name="Ertan H."/>
            <person name="Manefield M."/>
            <person name="Russell T.L."/>
            <person name="Lee M.J."/>
        </authorList>
    </citation>
    <scope>NUCLEOTIDE SEQUENCE [LARGE SCALE GENOMIC DNA]</scope>
    <source>
        <strain evidence="8 9">DCMF</strain>
    </source>
</reference>
<keyword evidence="2" id="KW-0732">Signal</keyword>
<evidence type="ECO:0000256" key="5">
    <source>
        <dbReference type="ARBA" id="ARBA00023288"/>
    </source>
</evidence>
<protein>
    <recommendedName>
        <fullName evidence="6">Lipoprotein</fullName>
    </recommendedName>
</protein>
<evidence type="ECO:0000256" key="2">
    <source>
        <dbReference type="ARBA" id="ARBA00022729"/>
    </source>
</evidence>
<dbReference type="PANTHER" id="PTHR30429:SF0">
    <property type="entry name" value="METHIONINE-BINDING LIPOPROTEIN METQ"/>
    <property type="match status" value="1"/>
</dbReference>
<organism evidence="8 9">
    <name type="scientific">Formimonas warabiya</name>
    <dbReference type="NCBI Taxonomy" id="1761012"/>
    <lineage>
        <taxon>Bacteria</taxon>
        <taxon>Bacillati</taxon>
        <taxon>Bacillota</taxon>
        <taxon>Clostridia</taxon>
        <taxon>Eubacteriales</taxon>
        <taxon>Peptococcaceae</taxon>
        <taxon>Candidatus Formimonas</taxon>
    </lineage>
</organism>
<keyword evidence="5 6" id="KW-0449">Lipoprotein</keyword>
<evidence type="ECO:0000313" key="8">
    <source>
        <dbReference type="EMBL" id="ATW28027.1"/>
    </source>
</evidence>
<evidence type="ECO:0000256" key="4">
    <source>
        <dbReference type="ARBA" id="ARBA00023139"/>
    </source>
</evidence>
<dbReference type="EMBL" id="CP017634">
    <property type="protein sequence ID" value="ATW28027.1"/>
    <property type="molecule type" value="Genomic_DNA"/>
</dbReference>
<dbReference type="Pfam" id="PF03180">
    <property type="entry name" value="Lipoprotein_9"/>
    <property type="match status" value="1"/>
</dbReference>
<dbReference type="CDD" id="cd13597">
    <property type="entry name" value="PBP2_lipoprotein_Tp32"/>
    <property type="match status" value="1"/>
</dbReference>
<dbReference type="PANTHER" id="PTHR30429">
    <property type="entry name" value="D-METHIONINE-BINDING LIPOPROTEIN METQ"/>
    <property type="match status" value="1"/>
</dbReference>
<dbReference type="KEGG" id="fwa:DCMF_27675"/>
<evidence type="ECO:0000256" key="7">
    <source>
        <dbReference type="PIRSR" id="PIRSR002854-1"/>
    </source>
</evidence>
<evidence type="ECO:0000256" key="1">
    <source>
        <dbReference type="ARBA" id="ARBA00004635"/>
    </source>
</evidence>
<accession>A0A3G1L041</accession>
<dbReference type="SUPFAM" id="SSF53850">
    <property type="entry name" value="Periplasmic binding protein-like II"/>
    <property type="match status" value="1"/>
</dbReference>
<name>A0A3G1L041_FORW1</name>
<dbReference type="GO" id="GO:0016020">
    <property type="term" value="C:membrane"/>
    <property type="evidence" value="ECO:0007669"/>
    <property type="project" value="UniProtKB-SubCell"/>
</dbReference>
<dbReference type="Proteomes" id="UP000323521">
    <property type="component" value="Chromosome"/>
</dbReference>
<dbReference type="OrthoDB" id="9812878at2"/>
<proteinExistence type="inferred from homology"/>
<comment type="similarity">
    <text evidence="6">Belongs to the nlpA lipoprotein family.</text>
</comment>
<keyword evidence="4" id="KW-0564">Palmitate</keyword>
<dbReference type="Gene3D" id="3.40.190.10">
    <property type="entry name" value="Periplasmic binding protein-like II"/>
    <property type="match status" value="2"/>
</dbReference>
<comment type="subcellular location">
    <subcellularLocation>
        <location evidence="1">Membrane</location>
        <topology evidence="1">Lipid-anchor</topology>
    </subcellularLocation>
</comment>
<sequence>MKNRKSIFVLLALIFSLSLLLFGCGQQSNGSDQNASDNSDTNEAADTQPVVLTVGATPVPHAEILKFIQPILQEKGIELKIVEFTDYVLPNTALENKELDANYFQHVPYLDDFNQKNNTHLSATVPVHFEPLGLYPGKTKSLDEIKQGDSIAVPNDTTNEARALLLLESAGLIKIKEGSGLNATVKDIVENPHEIQIKELEAAQISRSLPDVNLAVINGNYAVEAGLDVTKDALKSENKDSLAAQTFANIVVVRTGDENRPEIKTLNEVITSPEVRDFINEKYQGTVIPVF</sequence>
<dbReference type="InterPro" id="IPR004872">
    <property type="entry name" value="Lipoprotein_NlpA"/>
</dbReference>
<evidence type="ECO:0000256" key="6">
    <source>
        <dbReference type="PIRNR" id="PIRNR002854"/>
    </source>
</evidence>
<keyword evidence="9" id="KW-1185">Reference proteome</keyword>
<keyword evidence="3" id="KW-0472">Membrane</keyword>
<gene>
    <name evidence="8" type="ORF">DCMF_27675</name>
</gene>
<dbReference type="RefSeq" id="WP_148137433.1">
    <property type="nucleotide sequence ID" value="NZ_CP017634.1"/>
</dbReference>
<feature type="lipid moiety-binding region" description="S-diacylglycerol cysteine" evidence="7">
    <location>
        <position position="24"/>
    </location>
</feature>